<keyword evidence="3" id="KW-1185">Reference proteome</keyword>
<sequence length="252" mass="28309">MRFFVCVVVLTQLVGMVADAFILTNIENSASNYKTVLAPMTQLQSKTDDNNNVQVGDNEEQQVNHRHNYFDRRNFIYTTSLLLSGATIQPVLAASSSSLSSSKQEEIDKINIVKGYDRLQYLLSNWEKETTICGMGGDKLERSCDRTPMKVMEYMGYKSTTDPLYKAEKTLRRLYENTNVPAKRDVEFLEAVEIFSENADEASGMAFISSWGESNPGGGKDRVELFIERARKNIVAARDSLATVISILDLKS</sequence>
<accession>A0A1E7FSF9</accession>
<dbReference type="Proteomes" id="UP000095751">
    <property type="component" value="Unassembled WGS sequence"/>
</dbReference>
<dbReference type="KEGG" id="fcy:FRACYDRAFT_234406"/>
<feature type="chain" id="PRO_5009193479" evidence="1">
    <location>
        <begin position="20"/>
        <end position="252"/>
    </location>
</feature>
<evidence type="ECO:0000313" key="3">
    <source>
        <dbReference type="Proteomes" id="UP000095751"/>
    </source>
</evidence>
<evidence type="ECO:0000313" key="2">
    <source>
        <dbReference type="EMBL" id="OEU20773.1"/>
    </source>
</evidence>
<name>A0A1E7FSF9_9STRA</name>
<feature type="signal peptide" evidence="1">
    <location>
        <begin position="1"/>
        <end position="19"/>
    </location>
</feature>
<evidence type="ECO:0000256" key="1">
    <source>
        <dbReference type="SAM" id="SignalP"/>
    </source>
</evidence>
<dbReference type="OrthoDB" id="436718at2759"/>
<dbReference type="InParanoid" id="A0A1E7FSF9"/>
<organism evidence="2 3">
    <name type="scientific">Fragilariopsis cylindrus CCMP1102</name>
    <dbReference type="NCBI Taxonomy" id="635003"/>
    <lineage>
        <taxon>Eukaryota</taxon>
        <taxon>Sar</taxon>
        <taxon>Stramenopiles</taxon>
        <taxon>Ochrophyta</taxon>
        <taxon>Bacillariophyta</taxon>
        <taxon>Bacillariophyceae</taxon>
        <taxon>Bacillariophycidae</taxon>
        <taxon>Bacillariales</taxon>
        <taxon>Bacillariaceae</taxon>
        <taxon>Fragilariopsis</taxon>
    </lineage>
</organism>
<dbReference type="EMBL" id="KV784354">
    <property type="protein sequence ID" value="OEU20773.1"/>
    <property type="molecule type" value="Genomic_DNA"/>
</dbReference>
<keyword evidence="1" id="KW-0732">Signal</keyword>
<protein>
    <submittedName>
        <fullName evidence="2">Uncharacterized protein</fullName>
    </submittedName>
</protein>
<proteinExistence type="predicted"/>
<gene>
    <name evidence="2" type="ORF">FRACYDRAFT_234406</name>
</gene>
<dbReference type="AlphaFoldDB" id="A0A1E7FSF9"/>
<reference evidence="2 3" key="1">
    <citation type="submission" date="2016-09" db="EMBL/GenBank/DDBJ databases">
        <title>Extensive genetic diversity and differential bi-allelic expression allows diatom success in the polar Southern Ocean.</title>
        <authorList>
            <consortium name="DOE Joint Genome Institute"/>
            <person name="Mock T."/>
            <person name="Otillar R.P."/>
            <person name="Strauss J."/>
            <person name="Dupont C."/>
            <person name="Frickenhaus S."/>
            <person name="Maumus F."/>
            <person name="Mcmullan M."/>
            <person name="Sanges R."/>
            <person name="Schmutz J."/>
            <person name="Toseland A."/>
            <person name="Valas R."/>
            <person name="Veluchamy A."/>
            <person name="Ward B.J."/>
            <person name="Allen A."/>
            <person name="Barry K."/>
            <person name="Falciatore A."/>
            <person name="Ferrante M."/>
            <person name="Fortunato A.E."/>
            <person name="Gloeckner G."/>
            <person name="Gruber A."/>
            <person name="Hipkin R."/>
            <person name="Janech M."/>
            <person name="Kroth P."/>
            <person name="Leese F."/>
            <person name="Lindquist E."/>
            <person name="Lyon B.R."/>
            <person name="Martin J."/>
            <person name="Mayer C."/>
            <person name="Parker M."/>
            <person name="Quesneville H."/>
            <person name="Raymond J."/>
            <person name="Uhlig C."/>
            <person name="Valentin K.U."/>
            <person name="Worden A.Z."/>
            <person name="Armbrust E.V."/>
            <person name="Bowler C."/>
            <person name="Green B."/>
            <person name="Moulton V."/>
            <person name="Van Oosterhout C."/>
            <person name="Grigoriev I."/>
        </authorList>
    </citation>
    <scope>NUCLEOTIDE SEQUENCE [LARGE SCALE GENOMIC DNA]</scope>
    <source>
        <strain evidence="2 3">CCMP1102</strain>
    </source>
</reference>